<gene>
    <name evidence="1" type="ORF">ETSY2_20140</name>
</gene>
<dbReference type="EMBL" id="AZHX01000833">
    <property type="protein sequence ID" value="ETX05921.1"/>
    <property type="molecule type" value="Genomic_DNA"/>
</dbReference>
<reference evidence="1 2" key="1">
    <citation type="journal article" date="2014" name="Nature">
        <title>An environmental bacterial taxon with a large and distinct metabolic repertoire.</title>
        <authorList>
            <person name="Wilson M.C."/>
            <person name="Mori T."/>
            <person name="Ruckert C."/>
            <person name="Uria A.R."/>
            <person name="Helf M.J."/>
            <person name="Takada K."/>
            <person name="Gernert C."/>
            <person name="Steffens U.A."/>
            <person name="Heycke N."/>
            <person name="Schmitt S."/>
            <person name="Rinke C."/>
            <person name="Helfrich E.J."/>
            <person name="Brachmann A.O."/>
            <person name="Gurgui C."/>
            <person name="Wakimoto T."/>
            <person name="Kracht M."/>
            <person name="Crusemann M."/>
            <person name="Hentschel U."/>
            <person name="Abe I."/>
            <person name="Matsunaga S."/>
            <person name="Kalinowski J."/>
            <person name="Takeyama H."/>
            <person name="Piel J."/>
        </authorList>
    </citation>
    <scope>NUCLEOTIDE SEQUENCE [LARGE SCALE GENOMIC DNA]</scope>
    <source>
        <strain evidence="2">TSY2</strain>
    </source>
</reference>
<evidence type="ECO:0000313" key="1">
    <source>
        <dbReference type="EMBL" id="ETX05921.1"/>
    </source>
</evidence>
<dbReference type="AlphaFoldDB" id="W4M7N0"/>
<dbReference type="HOGENOM" id="CLU_3231123_0_0_7"/>
<organism evidence="1 2">
    <name type="scientific">Candidatus Entotheonella gemina</name>
    <dbReference type="NCBI Taxonomy" id="1429439"/>
    <lineage>
        <taxon>Bacteria</taxon>
        <taxon>Pseudomonadati</taxon>
        <taxon>Nitrospinota/Tectimicrobiota group</taxon>
        <taxon>Candidatus Tectimicrobiota</taxon>
        <taxon>Candidatus Entotheonellia</taxon>
        <taxon>Candidatus Entotheonellales</taxon>
        <taxon>Candidatus Entotheonellaceae</taxon>
        <taxon>Candidatus Entotheonella</taxon>
    </lineage>
</organism>
<accession>W4M7N0</accession>
<comment type="caution">
    <text evidence="1">The sequence shown here is derived from an EMBL/GenBank/DDBJ whole genome shotgun (WGS) entry which is preliminary data.</text>
</comment>
<proteinExistence type="predicted"/>
<dbReference type="Proteomes" id="UP000019140">
    <property type="component" value="Unassembled WGS sequence"/>
</dbReference>
<keyword evidence="2" id="KW-1185">Reference proteome</keyword>
<protein>
    <submittedName>
        <fullName evidence="1">Uncharacterized protein</fullName>
    </submittedName>
</protein>
<evidence type="ECO:0000313" key="2">
    <source>
        <dbReference type="Proteomes" id="UP000019140"/>
    </source>
</evidence>
<sequence>MGHCSTNRAPMADADNIAAPVILGQALYGGGNPAHDVDKTLAS</sequence>
<name>W4M7N0_9BACT</name>